<dbReference type="STRING" id="195883.A0A482XR47"/>
<name>A0A482XR47_LAOST</name>
<dbReference type="InParanoid" id="A0A482XR47"/>
<dbReference type="CDD" id="cd13969">
    <property type="entry name" value="ADCK1-like"/>
    <property type="match status" value="1"/>
</dbReference>
<evidence type="ECO:0000313" key="4">
    <source>
        <dbReference type="Proteomes" id="UP000291343"/>
    </source>
</evidence>
<organism evidence="3 4">
    <name type="scientific">Laodelphax striatellus</name>
    <name type="common">Small brown planthopper</name>
    <name type="synonym">Delphax striatella</name>
    <dbReference type="NCBI Taxonomy" id="195883"/>
    <lineage>
        <taxon>Eukaryota</taxon>
        <taxon>Metazoa</taxon>
        <taxon>Ecdysozoa</taxon>
        <taxon>Arthropoda</taxon>
        <taxon>Hexapoda</taxon>
        <taxon>Insecta</taxon>
        <taxon>Pterygota</taxon>
        <taxon>Neoptera</taxon>
        <taxon>Paraneoptera</taxon>
        <taxon>Hemiptera</taxon>
        <taxon>Auchenorrhyncha</taxon>
        <taxon>Fulgoroidea</taxon>
        <taxon>Delphacidae</taxon>
        <taxon>Criomorphinae</taxon>
        <taxon>Laodelphax</taxon>
    </lineage>
</organism>
<dbReference type="InterPro" id="IPR011009">
    <property type="entry name" value="Kinase-like_dom_sf"/>
</dbReference>
<feature type="domain" description="ABC1 atypical kinase-like" evidence="2">
    <location>
        <begin position="153"/>
        <end position="398"/>
    </location>
</feature>
<evidence type="ECO:0000256" key="1">
    <source>
        <dbReference type="ARBA" id="ARBA00009670"/>
    </source>
</evidence>
<dbReference type="OrthoDB" id="427480at2759"/>
<dbReference type="InterPro" id="IPR045307">
    <property type="entry name" value="ADCK1_dom"/>
</dbReference>
<comment type="similarity">
    <text evidence="1">Belongs to the protein kinase superfamily. ADCK protein kinase family.</text>
</comment>
<dbReference type="InterPro" id="IPR004147">
    <property type="entry name" value="ABC1_dom"/>
</dbReference>
<gene>
    <name evidence="3" type="ORF">LSTR_LSTR002083</name>
</gene>
<proteinExistence type="inferred from homology"/>
<protein>
    <recommendedName>
        <fullName evidence="2">ABC1 atypical kinase-like domain-containing protein</fullName>
    </recommendedName>
</protein>
<sequence>MTSRIDYMGCFRVVHRQFSSFSRSSEVTKQSPRSWRKLAASMAVIGCASAGYYHTLTNHEKRVLKVTAGGVIRFIRSSCVGVAISADYWWSLRGLDEGCVEYDTAIDGVHQRSADRMLTGCLANGGLYIKLGQGIVSMDHILPKQYTTTLKALQDRCLTREKGEVEQLFAEDFGKSTSDVFSEFEETPIAAASLAQVYKAKTKEGKSVAVKVQYIDLQDRFTGDIRTCQLLLRLAGKVFPKFDFEWVLMELKDTLEQELDFLNEGKNSERCAKDLKHFNFVYVPTVFWDLSTKRVLTTEFIDAVKINDKEGLLQMGLSLADVDRKLFRTFAEQIFHTGFVHADPHPGNVLVRKGKDKKAELVLLDHGLYEDVPSSVRKSLCSLWKSIILNDHKSMKKYSLELGVEECDYRLFCVALVQRYIPDPNEQGKDIFKLVFKHRGGAGLFRGRSEAEKESIRQQIMDMHDRMLVVFRAMPSKLMLVTRNINTIRSIARGHGDPVDRYMVMARSATEGVFITQGESRFALRPYLARAQFEMILWWSYFRTKFYVFVLDAISLVSRKDFGKIRSQLL</sequence>
<dbReference type="SUPFAM" id="SSF56112">
    <property type="entry name" value="Protein kinase-like (PK-like)"/>
    <property type="match status" value="1"/>
</dbReference>
<evidence type="ECO:0000313" key="3">
    <source>
        <dbReference type="EMBL" id="RZF48017.1"/>
    </source>
</evidence>
<dbReference type="Pfam" id="PF03109">
    <property type="entry name" value="ABC1"/>
    <property type="match status" value="1"/>
</dbReference>
<reference evidence="3 4" key="1">
    <citation type="journal article" date="2017" name="Gigascience">
        <title>Genome sequence of the small brown planthopper, Laodelphax striatellus.</title>
        <authorList>
            <person name="Zhu J."/>
            <person name="Jiang F."/>
            <person name="Wang X."/>
            <person name="Yang P."/>
            <person name="Bao Y."/>
            <person name="Zhao W."/>
            <person name="Wang W."/>
            <person name="Lu H."/>
            <person name="Wang Q."/>
            <person name="Cui N."/>
            <person name="Li J."/>
            <person name="Chen X."/>
            <person name="Luo L."/>
            <person name="Yu J."/>
            <person name="Kang L."/>
            <person name="Cui F."/>
        </authorList>
    </citation>
    <scope>NUCLEOTIDE SEQUENCE [LARGE SCALE GENOMIC DNA]</scope>
    <source>
        <strain evidence="3">Lst14</strain>
    </source>
</reference>
<keyword evidence="4" id="KW-1185">Reference proteome</keyword>
<accession>A0A482XR47</accession>
<dbReference type="Proteomes" id="UP000291343">
    <property type="component" value="Unassembled WGS sequence"/>
</dbReference>
<dbReference type="AlphaFoldDB" id="A0A482XR47"/>
<dbReference type="PANTHER" id="PTHR43173">
    <property type="entry name" value="ABC1 FAMILY PROTEIN"/>
    <property type="match status" value="1"/>
</dbReference>
<evidence type="ECO:0000259" key="2">
    <source>
        <dbReference type="Pfam" id="PF03109"/>
    </source>
</evidence>
<dbReference type="PANTHER" id="PTHR43173:SF28">
    <property type="entry name" value="AARF DOMAIN CONTAINING KINASE 5"/>
    <property type="match status" value="1"/>
</dbReference>
<dbReference type="FunCoup" id="A0A482XR47">
    <property type="interactions" value="157"/>
</dbReference>
<dbReference type="InterPro" id="IPR051130">
    <property type="entry name" value="Mito_struct-func_regulator"/>
</dbReference>
<dbReference type="EMBL" id="QKKF02002849">
    <property type="protein sequence ID" value="RZF48017.1"/>
    <property type="molecule type" value="Genomic_DNA"/>
</dbReference>
<comment type="caution">
    <text evidence="3">The sequence shown here is derived from an EMBL/GenBank/DDBJ whole genome shotgun (WGS) entry which is preliminary data.</text>
</comment>